<dbReference type="EMBL" id="PQFF01000204">
    <property type="protein sequence ID" value="RHZ74769.1"/>
    <property type="molecule type" value="Genomic_DNA"/>
</dbReference>
<sequence>MSSNEATITLPNNKTIKTPTGLFINNEFVDSVDGKRFKTINPVTEKEITTVAEASEKDVDLAVDAAEKAFNEVWRYFTGAQRCKLLNKLADLMERDLDELATLESLDNGKTYKGAKAFDIPNSIEVYRYYAGWCDKIHGKTYESQKKFSYTRREPFGVCAAIIPWNFPITMQSWKLGPALACGNTIVLKSSEYTPLTALKVATLIKEAGFPKGVVNILNGYGKPTGSAMGPVVSKTQFDRVMGYIETGKKEGATCLMGGDRHGKEGYFIKPTIFTDVKEEMTIMQEEIFGPVVAISKFNTIDEVIEKAHMTTFGLVAAIFPKDTSRAIKISNELKVGTVWATITLPNNKTIKTPTGLFINNEFVDSVDGKRFKTINPVTEKEITTVAEASEKDVDLAVDAAEKAFNEVWRYFTGAQRCKLLNKLADLMERDLDELATLESLDNGKTYKGAKAFDIPNSIEVYRYYAGWCDKIHGKTYESQKKFSYTRREPFGVCAAIIPWNFPITMQSWKLGPALACGNTIVLKSSEYTPLTALKVATLIKEAGFPKGVVNILNGYGKPTGSAMAYHMKIDKIAFTGSTATGKYILKASSESNLKKVSLELGGKSPSIIFADADLEEAVKWVHSGIFYNSGQCCMAGSRIYVENSVYDEFINKFKEHTENIKIGDPFESDTYQGPVVSKTQFDRVMGYIETGKKEGATCLMGGDRHGKEGYFIKPTIFTDVKEEMTIMQEEIFGPVVAISKFNTIDEVIEKAHMTTFGLVAAIFPKDTSRAIKISNELKVGTVWVNLYNIINPYSPFGGYKQSGMGRELGKYALKEYTQVKTVQINLGMTV</sequence>
<evidence type="ECO:0000313" key="7">
    <source>
        <dbReference type="Proteomes" id="UP000266861"/>
    </source>
</evidence>
<evidence type="ECO:0000256" key="1">
    <source>
        <dbReference type="ARBA" id="ARBA00009986"/>
    </source>
</evidence>
<dbReference type="InterPro" id="IPR029510">
    <property type="entry name" value="Ald_DH_CS_GLU"/>
</dbReference>
<evidence type="ECO:0000259" key="5">
    <source>
        <dbReference type="Pfam" id="PF00171"/>
    </source>
</evidence>
<evidence type="ECO:0000313" key="6">
    <source>
        <dbReference type="EMBL" id="RHZ74769.1"/>
    </source>
</evidence>
<dbReference type="InterPro" id="IPR016162">
    <property type="entry name" value="Ald_DH_N"/>
</dbReference>
<feature type="active site" evidence="3">
    <location>
        <position position="600"/>
    </location>
</feature>
<dbReference type="FunFam" id="3.40.605.10:FF:000050">
    <property type="entry name" value="Aldehyde dehydrogenase, mitochondrial"/>
    <property type="match status" value="2"/>
</dbReference>
<dbReference type="Gene3D" id="3.40.309.10">
    <property type="entry name" value="Aldehyde Dehydrogenase, Chain A, domain 2"/>
    <property type="match status" value="1"/>
</dbReference>
<gene>
    <name evidence="6" type="ORF">Glove_219g26</name>
</gene>
<dbReference type="InterPro" id="IPR016163">
    <property type="entry name" value="Ald_DH_C"/>
</dbReference>
<evidence type="ECO:0000256" key="2">
    <source>
        <dbReference type="ARBA" id="ARBA00023002"/>
    </source>
</evidence>
<reference evidence="6 7" key="1">
    <citation type="submission" date="2018-08" db="EMBL/GenBank/DDBJ databases">
        <title>Genome and evolution of the arbuscular mycorrhizal fungus Diversispora epigaea (formerly Glomus versiforme) and its bacterial endosymbionts.</title>
        <authorList>
            <person name="Sun X."/>
            <person name="Fei Z."/>
            <person name="Harrison M."/>
        </authorList>
    </citation>
    <scope>NUCLEOTIDE SEQUENCE [LARGE SCALE GENOMIC DNA]</scope>
    <source>
        <strain evidence="6 7">IT104</strain>
    </source>
</reference>
<comment type="caution">
    <text evidence="6">The sequence shown here is derived from an EMBL/GenBank/DDBJ whole genome shotgun (WGS) entry which is preliminary data.</text>
</comment>
<dbReference type="Proteomes" id="UP000266861">
    <property type="component" value="Unassembled WGS sequence"/>
</dbReference>
<dbReference type="InterPro" id="IPR015590">
    <property type="entry name" value="Aldehyde_DH_dom"/>
</dbReference>
<dbReference type="Pfam" id="PF00171">
    <property type="entry name" value="Aldedh"/>
    <property type="match status" value="2"/>
</dbReference>
<dbReference type="AlphaFoldDB" id="A0A397IFS9"/>
<proteinExistence type="inferred from homology"/>
<dbReference type="PANTHER" id="PTHR11699">
    <property type="entry name" value="ALDEHYDE DEHYDROGENASE-RELATED"/>
    <property type="match status" value="1"/>
</dbReference>
<dbReference type="PROSITE" id="PS00070">
    <property type="entry name" value="ALDEHYDE_DEHYDR_CYS"/>
    <property type="match status" value="1"/>
</dbReference>
<keyword evidence="2 4" id="KW-0560">Oxidoreductase</keyword>
<dbReference type="FunFam" id="3.40.605.10:FF:000026">
    <property type="entry name" value="Aldehyde dehydrogenase, putative"/>
    <property type="match status" value="1"/>
</dbReference>
<dbReference type="Gene3D" id="3.40.605.10">
    <property type="entry name" value="Aldehyde Dehydrogenase, Chain A, domain 1"/>
    <property type="match status" value="2"/>
</dbReference>
<name>A0A397IFS9_9GLOM</name>
<dbReference type="STRING" id="1348612.A0A397IFS9"/>
<evidence type="ECO:0000256" key="4">
    <source>
        <dbReference type="RuleBase" id="RU003345"/>
    </source>
</evidence>
<protein>
    <recommendedName>
        <fullName evidence="5">Aldehyde dehydrogenase domain-containing protein</fullName>
    </recommendedName>
</protein>
<keyword evidence="7" id="KW-1185">Reference proteome</keyword>
<dbReference type="SUPFAM" id="SSF53720">
    <property type="entry name" value="ALDH-like"/>
    <property type="match status" value="2"/>
</dbReference>
<dbReference type="FunFam" id="3.40.309.10:FF:000001">
    <property type="entry name" value="Mitochondrial aldehyde dehydrogenase 2"/>
    <property type="match status" value="1"/>
</dbReference>
<dbReference type="GO" id="GO:0004030">
    <property type="term" value="F:aldehyde dehydrogenase [NAD(P)+] activity"/>
    <property type="evidence" value="ECO:0007669"/>
    <property type="project" value="UniProtKB-ARBA"/>
</dbReference>
<accession>A0A397IFS9</accession>
<organism evidence="6 7">
    <name type="scientific">Diversispora epigaea</name>
    <dbReference type="NCBI Taxonomy" id="1348612"/>
    <lineage>
        <taxon>Eukaryota</taxon>
        <taxon>Fungi</taxon>
        <taxon>Fungi incertae sedis</taxon>
        <taxon>Mucoromycota</taxon>
        <taxon>Glomeromycotina</taxon>
        <taxon>Glomeromycetes</taxon>
        <taxon>Diversisporales</taxon>
        <taxon>Diversisporaceae</taxon>
        <taxon>Diversispora</taxon>
    </lineage>
</organism>
<dbReference type="InterPro" id="IPR016161">
    <property type="entry name" value="Ald_DH/histidinol_DH"/>
</dbReference>
<dbReference type="GO" id="GO:0019413">
    <property type="term" value="P:acetate biosynthetic process"/>
    <property type="evidence" value="ECO:0007669"/>
    <property type="project" value="UniProtKB-ARBA"/>
</dbReference>
<evidence type="ECO:0000256" key="3">
    <source>
        <dbReference type="PROSITE-ProRule" id="PRU10007"/>
    </source>
</evidence>
<dbReference type="InterPro" id="IPR016160">
    <property type="entry name" value="Ald_DH_CS_CYS"/>
</dbReference>
<dbReference type="CDD" id="cd07091">
    <property type="entry name" value="ALDH_F1-2_Ald2-like"/>
    <property type="match status" value="1"/>
</dbReference>
<dbReference type="PROSITE" id="PS00687">
    <property type="entry name" value="ALDEHYDE_DEHYDR_GLU"/>
    <property type="match status" value="1"/>
</dbReference>
<feature type="domain" description="Aldehyde dehydrogenase" evidence="5">
    <location>
        <begin position="364"/>
        <end position="823"/>
    </location>
</feature>
<comment type="similarity">
    <text evidence="1 4">Belongs to the aldehyde dehydrogenase family.</text>
</comment>
<feature type="domain" description="Aldehyde dehydrogenase" evidence="5">
    <location>
        <begin position="29"/>
        <end position="229"/>
    </location>
</feature>
<dbReference type="OrthoDB" id="310895at2759"/>